<dbReference type="InParanoid" id="A0A6P9EA30"/>
<reference evidence="4" key="1">
    <citation type="submission" date="2025-08" db="UniProtKB">
        <authorList>
            <consortium name="RefSeq"/>
        </authorList>
    </citation>
    <scope>IDENTIFICATION</scope>
    <source>
        <tissue evidence="4">Leaves</tissue>
    </source>
</reference>
<evidence type="ECO:0000313" key="4">
    <source>
        <dbReference type="RefSeq" id="XP_035545085.1"/>
    </source>
</evidence>
<dbReference type="OrthoDB" id="10264738at2759"/>
<dbReference type="InterPro" id="IPR001932">
    <property type="entry name" value="PPM-type_phosphatase-like_dom"/>
</dbReference>
<dbReference type="PANTHER" id="PTHR47992">
    <property type="entry name" value="PROTEIN PHOSPHATASE"/>
    <property type="match status" value="1"/>
</dbReference>
<dbReference type="AlphaFoldDB" id="A0A6P9EA30"/>
<feature type="domain" description="PPM-type phosphatase" evidence="2">
    <location>
        <begin position="40"/>
        <end position="299"/>
    </location>
</feature>
<keyword evidence="3" id="KW-1185">Reference proteome</keyword>
<gene>
    <name evidence="4" type="primary">LOC108981975</name>
</gene>
<organism evidence="3 4">
    <name type="scientific">Juglans regia</name>
    <name type="common">English walnut</name>
    <dbReference type="NCBI Taxonomy" id="51240"/>
    <lineage>
        <taxon>Eukaryota</taxon>
        <taxon>Viridiplantae</taxon>
        <taxon>Streptophyta</taxon>
        <taxon>Embryophyta</taxon>
        <taxon>Tracheophyta</taxon>
        <taxon>Spermatophyta</taxon>
        <taxon>Magnoliopsida</taxon>
        <taxon>eudicotyledons</taxon>
        <taxon>Gunneridae</taxon>
        <taxon>Pentapetalae</taxon>
        <taxon>rosids</taxon>
        <taxon>fabids</taxon>
        <taxon>Fagales</taxon>
        <taxon>Juglandaceae</taxon>
        <taxon>Juglans</taxon>
    </lineage>
</organism>
<dbReference type="RefSeq" id="XP_035545085.1">
    <property type="nucleotide sequence ID" value="XM_035689192.1"/>
</dbReference>
<feature type="non-terminal residue" evidence="4">
    <location>
        <position position="1"/>
    </location>
</feature>
<dbReference type="InterPro" id="IPR036457">
    <property type="entry name" value="PPM-type-like_dom_sf"/>
</dbReference>
<proteinExistence type="predicted"/>
<dbReference type="GO" id="GO:0004722">
    <property type="term" value="F:protein serine/threonine phosphatase activity"/>
    <property type="evidence" value="ECO:0000318"/>
    <property type="project" value="GO_Central"/>
</dbReference>
<protein>
    <submittedName>
        <fullName evidence="4">Probable protein phosphatase 2C 28</fullName>
    </submittedName>
</protein>
<dbReference type="GeneID" id="108981975"/>
<dbReference type="Gene3D" id="3.60.40.10">
    <property type="entry name" value="PPM-type phosphatase domain"/>
    <property type="match status" value="2"/>
</dbReference>
<dbReference type="Pfam" id="PF00481">
    <property type="entry name" value="PP2C"/>
    <property type="match status" value="1"/>
</dbReference>
<dbReference type="CDD" id="cd00143">
    <property type="entry name" value="PP2Cc"/>
    <property type="match status" value="1"/>
</dbReference>
<dbReference type="PROSITE" id="PS51746">
    <property type="entry name" value="PPM_2"/>
    <property type="match status" value="1"/>
</dbReference>
<feature type="compositionally biased region" description="Acidic residues" evidence="1">
    <location>
        <begin position="24"/>
        <end position="33"/>
    </location>
</feature>
<evidence type="ECO:0000256" key="1">
    <source>
        <dbReference type="SAM" id="MobiDB-lite"/>
    </source>
</evidence>
<evidence type="ECO:0000259" key="2">
    <source>
        <dbReference type="PROSITE" id="PS51746"/>
    </source>
</evidence>
<dbReference type="SUPFAM" id="SSF81606">
    <property type="entry name" value="PP2C-like"/>
    <property type="match status" value="1"/>
</dbReference>
<feature type="region of interest" description="Disordered" evidence="1">
    <location>
        <begin position="1"/>
        <end position="34"/>
    </location>
</feature>
<sequence length="302" mass="33845">HGGSIDDADYDNEEFEARHGTSIEDTEDSDDGDPISQHLSHGFYLIKGKMDHQMEDNLVAETREVNGHELGLYAIFDGHSGRYVAKYLQSHLFDKILSEPNFWTNPKHSIKTAYEVTDDEILGRVGSRGGSTAVTAILIDRETLIVANVGDSRAILCRNGVVKQITIDHEPTKEKQLVESRGGFVSEKPVKRSICIIMNTGFGCVQNEGFSSGVWVNQCSSFKTGLPRFTKVDSTLFELFRTTVNVCLKYNYLDKVMSNQEAFDCIGELNDAQKASEKLIEEVLCRKSYDDISCIVVMLRQR</sequence>
<name>A0A6P9EA30_JUGRE</name>
<accession>A0A6P9EA30</accession>
<evidence type="ECO:0000313" key="3">
    <source>
        <dbReference type="Proteomes" id="UP000235220"/>
    </source>
</evidence>
<dbReference type="Proteomes" id="UP000235220">
    <property type="component" value="Chromosome 4"/>
</dbReference>
<dbReference type="GO" id="GO:1902531">
    <property type="term" value="P:regulation of intracellular signal transduction"/>
    <property type="evidence" value="ECO:0000318"/>
    <property type="project" value="GO_Central"/>
</dbReference>
<feature type="compositionally biased region" description="Acidic residues" evidence="1">
    <location>
        <begin position="1"/>
        <end position="14"/>
    </location>
</feature>
<dbReference type="SMART" id="SM00332">
    <property type="entry name" value="PP2Cc"/>
    <property type="match status" value="1"/>
</dbReference>
<dbReference type="KEGG" id="jre:108981975"/>
<dbReference type="InterPro" id="IPR015655">
    <property type="entry name" value="PP2C"/>
</dbReference>